<keyword evidence="4" id="KW-1185">Reference proteome</keyword>
<protein>
    <submittedName>
        <fullName evidence="3">Nitrilase</fullName>
    </submittedName>
</protein>
<sequence length="338" mass="37398">MMYKALALQTNCRTVNASSDRDDAEAIMLASLDQIERQLSASIDHIGRDVTLVVMPENFLTGTPLTETLVEWRDKAALEIDGRVYEAISGMVQRLQIYFSGNVYETDPHFPDLYFKTSFIMGPNGDLMLRYRQLNSAYSPTPHDVWAYYLEAYGYDSIFPVVKTNIGNLACISGEDMAYPEVARCLTMRGAEVLLHSTADIASPQLTSRRVAKLARAAENMAYVVSANAAGSTGGLLPEQTYGGSSVVIDPRGQILAEAGAGESLAAHADIDLNALRIQRQRTGQGNLLARQRFELYAESYARHSVYPPNTLLSEVAERNHFVRTQQASIDKLKKEVF</sequence>
<dbReference type="PROSITE" id="PS50263">
    <property type="entry name" value="CN_HYDROLASE"/>
    <property type="match status" value="1"/>
</dbReference>
<dbReference type="Gene3D" id="3.60.110.10">
    <property type="entry name" value="Carbon-nitrogen hydrolase"/>
    <property type="match status" value="1"/>
</dbReference>
<evidence type="ECO:0000313" key="3">
    <source>
        <dbReference type="EMBL" id="OIN60003.1"/>
    </source>
</evidence>
<dbReference type="GO" id="GO:0050126">
    <property type="term" value="F:N-carbamoylputrescine amidase activity"/>
    <property type="evidence" value="ECO:0007669"/>
    <property type="project" value="TreeGrafter"/>
</dbReference>
<evidence type="ECO:0000313" key="4">
    <source>
        <dbReference type="Proteomes" id="UP000181790"/>
    </source>
</evidence>
<dbReference type="Pfam" id="PF00795">
    <property type="entry name" value="CN_hydrolase"/>
    <property type="match status" value="1"/>
</dbReference>
<name>A0A1S2VML2_9BACT</name>
<feature type="domain" description="CN hydrolase" evidence="2">
    <location>
        <begin position="13"/>
        <end position="273"/>
    </location>
</feature>
<keyword evidence="1" id="KW-0378">Hydrolase</keyword>
<dbReference type="InterPro" id="IPR050345">
    <property type="entry name" value="Aliph_Amidase/BUP"/>
</dbReference>
<comment type="caution">
    <text evidence="3">The sequence shown here is derived from an EMBL/GenBank/DDBJ whole genome shotgun (WGS) entry which is preliminary data.</text>
</comment>
<dbReference type="InterPro" id="IPR036526">
    <property type="entry name" value="C-N_Hydrolase_sf"/>
</dbReference>
<dbReference type="InterPro" id="IPR003010">
    <property type="entry name" value="C-N_Hydrolase"/>
</dbReference>
<reference evidence="3 4" key="1">
    <citation type="submission" date="2016-10" db="EMBL/GenBank/DDBJ databases">
        <title>Arsenicibacter rosenii gen. nov., sp. nov., an efficient arsenic-methylating bacterium isolated from an arsenic-contaminated paddy soil.</title>
        <authorList>
            <person name="Huang K."/>
        </authorList>
    </citation>
    <scope>NUCLEOTIDE SEQUENCE [LARGE SCALE GENOMIC DNA]</scope>
    <source>
        <strain evidence="3 4">SM-1</strain>
    </source>
</reference>
<dbReference type="PANTHER" id="PTHR43674:SF2">
    <property type="entry name" value="BETA-UREIDOPROPIONASE"/>
    <property type="match status" value="1"/>
</dbReference>
<organism evidence="3 4">
    <name type="scientific">Arsenicibacter rosenii</name>
    <dbReference type="NCBI Taxonomy" id="1750698"/>
    <lineage>
        <taxon>Bacteria</taxon>
        <taxon>Pseudomonadati</taxon>
        <taxon>Bacteroidota</taxon>
        <taxon>Cytophagia</taxon>
        <taxon>Cytophagales</taxon>
        <taxon>Spirosomataceae</taxon>
        <taxon>Arsenicibacter</taxon>
    </lineage>
</organism>
<accession>A0A1S2VML2</accession>
<evidence type="ECO:0000259" key="2">
    <source>
        <dbReference type="PROSITE" id="PS50263"/>
    </source>
</evidence>
<dbReference type="Proteomes" id="UP000181790">
    <property type="component" value="Unassembled WGS sequence"/>
</dbReference>
<dbReference type="SUPFAM" id="SSF56317">
    <property type="entry name" value="Carbon-nitrogen hydrolase"/>
    <property type="match status" value="1"/>
</dbReference>
<dbReference type="OrthoDB" id="9811121at2"/>
<proteinExistence type="predicted"/>
<evidence type="ECO:0000256" key="1">
    <source>
        <dbReference type="ARBA" id="ARBA00022801"/>
    </source>
</evidence>
<dbReference type="GO" id="GO:0033388">
    <property type="term" value="P:putrescine biosynthetic process from arginine"/>
    <property type="evidence" value="ECO:0007669"/>
    <property type="project" value="TreeGrafter"/>
</dbReference>
<gene>
    <name evidence="3" type="ORF">BLX24_08420</name>
</gene>
<dbReference type="EMBL" id="MORL01000003">
    <property type="protein sequence ID" value="OIN60003.1"/>
    <property type="molecule type" value="Genomic_DNA"/>
</dbReference>
<dbReference type="AlphaFoldDB" id="A0A1S2VML2"/>
<dbReference type="PANTHER" id="PTHR43674">
    <property type="entry name" value="NITRILASE C965.09-RELATED"/>
    <property type="match status" value="1"/>
</dbReference>